<keyword evidence="4" id="KW-1185">Reference proteome</keyword>
<dbReference type="Gene3D" id="3.30.1490.20">
    <property type="entry name" value="ATP-grasp fold, A domain"/>
    <property type="match status" value="1"/>
</dbReference>
<proteinExistence type="predicted"/>
<dbReference type="Gene3D" id="3.30.470.20">
    <property type="entry name" value="ATP-grasp fold, B domain"/>
    <property type="match status" value="1"/>
</dbReference>
<dbReference type="Gene3D" id="3.40.50.20">
    <property type="match status" value="1"/>
</dbReference>
<dbReference type="InterPro" id="IPR013815">
    <property type="entry name" value="ATP_grasp_subdomain_1"/>
</dbReference>
<dbReference type="EMBL" id="BAAAUX010000014">
    <property type="protein sequence ID" value="GAA2798293.1"/>
    <property type="molecule type" value="Genomic_DNA"/>
</dbReference>
<gene>
    <name evidence="3" type="ORF">GCM10010470_36860</name>
</gene>
<feature type="domain" description="ATP-grasp" evidence="2">
    <location>
        <begin position="118"/>
        <end position="291"/>
    </location>
</feature>
<keyword evidence="1" id="KW-0547">Nucleotide-binding</keyword>
<dbReference type="PROSITE" id="PS50975">
    <property type="entry name" value="ATP_GRASP"/>
    <property type="match status" value="1"/>
</dbReference>
<evidence type="ECO:0000256" key="1">
    <source>
        <dbReference type="PROSITE-ProRule" id="PRU00409"/>
    </source>
</evidence>
<dbReference type="Pfam" id="PF21360">
    <property type="entry name" value="PylC-like_N"/>
    <property type="match status" value="1"/>
</dbReference>
<sequence length="333" mass="36364">MSRGLIAVTGVGGTAGYSLAQRLHEDGYDVLGLDADSWSPGFVHAQRSRLIPTSDAPDFVPALRDTCREARADALISTVESELLELARKPDTFDETGTRAWIPDAEYLRLCLDKLAFYEFLSARGFRVPHTASLDGEQSTPDLPGGCDLIVKPRFGRGAKDTFRCRNLAQARSLGRAIPGLIVQPRIEGDEFTADCLVDRAGRASIVLRIRRRTKAGVSVVSETIHHDGAARTIAAVLDTLGASGVCNVQGFLGADSGIHLTEVNPRFAGGFPLSERAGAQLTAQYLNGLFRLPVDHRALAYRTGVIMRRYFTNDFEEKPLNNANWVRQEEPV</sequence>
<comment type="caution">
    <text evidence="3">The sequence shown here is derived from an EMBL/GenBank/DDBJ whole genome shotgun (WGS) entry which is preliminary data.</text>
</comment>
<evidence type="ECO:0000259" key="2">
    <source>
        <dbReference type="PROSITE" id="PS50975"/>
    </source>
</evidence>
<dbReference type="InterPro" id="IPR048764">
    <property type="entry name" value="PylC_N"/>
</dbReference>
<evidence type="ECO:0000313" key="4">
    <source>
        <dbReference type="Proteomes" id="UP001500979"/>
    </source>
</evidence>
<dbReference type="InterPro" id="IPR011761">
    <property type="entry name" value="ATP-grasp"/>
</dbReference>
<name>A0ABN3VGD3_9PSEU</name>
<accession>A0ABN3VGD3</accession>
<dbReference type="SUPFAM" id="SSF56059">
    <property type="entry name" value="Glutathione synthetase ATP-binding domain-like"/>
    <property type="match status" value="1"/>
</dbReference>
<dbReference type="Proteomes" id="UP001500979">
    <property type="component" value="Unassembled WGS sequence"/>
</dbReference>
<protein>
    <submittedName>
        <fullName evidence="3">ATP-grasp domain-containing protein</fullName>
    </submittedName>
</protein>
<keyword evidence="1" id="KW-0067">ATP-binding</keyword>
<reference evidence="3 4" key="1">
    <citation type="journal article" date="2019" name="Int. J. Syst. Evol. Microbiol.">
        <title>The Global Catalogue of Microorganisms (GCM) 10K type strain sequencing project: providing services to taxonomists for standard genome sequencing and annotation.</title>
        <authorList>
            <consortium name="The Broad Institute Genomics Platform"/>
            <consortium name="The Broad Institute Genome Sequencing Center for Infectious Disease"/>
            <person name="Wu L."/>
            <person name="Ma J."/>
        </authorList>
    </citation>
    <scope>NUCLEOTIDE SEQUENCE [LARGE SCALE GENOMIC DNA]</scope>
    <source>
        <strain evidence="3 4">JCM 9383</strain>
    </source>
</reference>
<evidence type="ECO:0000313" key="3">
    <source>
        <dbReference type="EMBL" id="GAA2798293.1"/>
    </source>
</evidence>
<organism evidence="3 4">
    <name type="scientific">Saccharopolyspora taberi</name>
    <dbReference type="NCBI Taxonomy" id="60895"/>
    <lineage>
        <taxon>Bacteria</taxon>
        <taxon>Bacillati</taxon>
        <taxon>Actinomycetota</taxon>
        <taxon>Actinomycetes</taxon>
        <taxon>Pseudonocardiales</taxon>
        <taxon>Pseudonocardiaceae</taxon>
        <taxon>Saccharopolyspora</taxon>
    </lineage>
</organism>
<dbReference type="Pfam" id="PF15632">
    <property type="entry name" value="ATPgrasp_Ter"/>
    <property type="match status" value="1"/>
</dbReference>